<name>A0A3B6HU57_WHEAT</name>
<dbReference type="Gramene" id="TraesSYM4A03G02141960.1">
    <property type="protein sequence ID" value="TraesSYM4A03G02141960.1"/>
    <property type="gene ID" value="TraesSYM4A03G02141960"/>
</dbReference>
<dbReference type="Gramene" id="TraesRN4A0100568200.1">
    <property type="protein sequence ID" value="TraesRN4A0100568200.1"/>
    <property type="gene ID" value="TraesRN4A0100568200"/>
</dbReference>
<dbReference type="Proteomes" id="UP000019116">
    <property type="component" value="Chromosome 4A"/>
</dbReference>
<dbReference type="Gramene" id="TraesCAD_scaffold_067733_01G000100.1">
    <property type="protein sequence ID" value="TraesCAD_scaffold_067733_01G000100.1"/>
    <property type="gene ID" value="TraesCAD_scaffold_067733_01G000100"/>
</dbReference>
<dbReference type="OMA" id="EWGKFGK"/>
<dbReference type="AlphaFoldDB" id="A0A3B6HU57"/>
<evidence type="ECO:0000313" key="1">
    <source>
        <dbReference type="EnsemblPlants" id="TraesCS4A02G209300.1"/>
    </source>
</evidence>
<dbReference type="Gramene" id="TraesLAC4A03G02068330.1">
    <property type="protein sequence ID" value="TraesLAC4A03G02068330.1"/>
    <property type="gene ID" value="TraesLAC4A03G02068330"/>
</dbReference>
<reference evidence="1" key="1">
    <citation type="submission" date="2018-08" db="EMBL/GenBank/DDBJ databases">
        <authorList>
            <person name="Rossello M."/>
        </authorList>
    </citation>
    <scope>NUCLEOTIDE SEQUENCE [LARGE SCALE GENOMIC DNA]</scope>
    <source>
        <strain evidence="1">cv. Chinese Spring</strain>
    </source>
</reference>
<dbReference type="Gramene" id="TraesJAG4A03G02115610.1">
    <property type="protein sequence ID" value="TraesJAG4A03G02115610.1"/>
    <property type="gene ID" value="TraesJAG4A03G02115610"/>
</dbReference>
<dbReference type="Gramene" id="TraesCS4A02G209300.1">
    <property type="protein sequence ID" value="TraesCS4A02G209300.1"/>
    <property type="gene ID" value="TraesCS4A02G209300"/>
</dbReference>
<dbReference type="Gramene" id="TraesCLE_scaffold_032905_01G000200.1">
    <property type="protein sequence ID" value="TraesCLE_scaffold_032905_01G000200.1"/>
    <property type="gene ID" value="TraesCLE_scaffold_032905_01G000200"/>
</dbReference>
<evidence type="ECO:0000313" key="2">
    <source>
        <dbReference type="Proteomes" id="UP000019116"/>
    </source>
</evidence>
<dbReference type="EnsemblPlants" id="TraesCS4A02G209300.1">
    <property type="protein sequence ID" value="TraesCS4A02G209300.1"/>
    <property type="gene ID" value="TraesCS4A02G209300"/>
</dbReference>
<dbReference type="Gramene" id="TraesWEE_scaffold_037943_01G000100.1">
    <property type="protein sequence ID" value="TraesWEE_scaffold_037943_01G000100.1"/>
    <property type="gene ID" value="TraesWEE_scaffold_037943_01G000100"/>
</dbReference>
<sequence length="95" mass="10589">MAITRRGPSGWVLLLARGGEGIWRERLVEVRVREWGKFGKWSVDHGSNDGGGVWVDHVHPLARLAAVQKESSYAPPVLYSLCELQQRQIDVVVGV</sequence>
<dbReference type="Gramene" id="TraesCS4A03G0556500.1">
    <property type="protein sequence ID" value="TraesCS4A03G0556500.1.CDS"/>
    <property type="gene ID" value="TraesCS4A03G0556500"/>
</dbReference>
<reference evidence="1" key="2">
    <citation type="submission" date="2018-10" db="UniProtKB">
        <authorList>
            <consortium name="EnsemblPlants"/>
        </authorList>
    </citation>
    <scope>IDENTIFICATION</scope>
</reference>
<dbReference type="Gramene" id="TraesNOR4A03G02136420.1">
    <property type="protein sequence ID" value="TraesNOR4A03G02136420.1"/>
    <property type="gene ID" value="TraesNOR4A03G02136420"/>
</dbReference>
<dbReference type="Gramene" id="TraesROB_scaffold_073504_01G000200.1">
    <property type="protein sequence ID" value="TraesROB_scaffold_073504_01G000200.1"/>
    <property type="gene ID" value="TraesROB_scaffold_073504_01G000200"/>
</dbReference>
<dbReference type="Gramene" id="TraesMAC4A03G02113940.1">
    <property type="protein sequence ID" value="TraesMAC4A03G02113940.1"/>
    <property type="gene ID" value="TraesMAC4A03G02113940"/>
</dbReference>
<organism evidence="1">
    <name type="scientific">Triticum aestivum</name>
    <name type="common">Wheat</name>
    <dbReference type="NCBI Taxonomy" id="4565"/>
    <lineage>
        <taxon>Eukaryota</taxon>
        <taxon>Viridiplantae</taxon>
        <taxon>Streptophyta</taxon>
        <taxon>Embryophyta</taxon>
        <taxon>Tracheophyta</taxon>
        <taxon>Spermatophyta</taxon>
        <taxon>Magnoliopsida</taxon>
        <taxon>Liliopsida</taxon>
        <taxon>Poales</taxon>
        <taxon>Poaceae</taxon>
        <taxon>BOP clade</taxon>
        <taxon>Pooideae</taxon>
        <taxon>Triticodae</taxon>
        <taxon>Triticeae</taxon>
        <taxon>Triticinae</taxon>
        <taxon>Triticum</taxon>
    </lineage>
</organism>
<keyword evidence="2" id="KW-1185">Reference proteome</keyword>
<dbReference type="Gramene" id="TraesARI4A03G02151870.1">
    <property type="protein sequence ID" value="TraesARI4A03G02151870.1"/>
    <property type="gene ID" value="TraesARI4A03G02151870"/>
</dbReference>
<accession>A0A3B6HU57</accession>
<proteinExistence type="predicted"/>
<protein>
    <submittedName>
        <fullName evidence="1">Uncharacterized protein</fullName>
    </submittedName>
</protein>
<dbReference type="Gramene" id="TraesLDM4A03G02113260.1">
    <property type="protein sequence ID" value="TraesLDM4A03G02113260.1"/>
    <property type="gene ID" value="TraesLDM4A03G02113260"/>
</dbReference>
<dbReference type="Gramene" id="TraesPARA_EIv1.0_1254230.1">
    <property type="protein sequence ID" value="TraesPARA_EIv1.0_1254230.1.CDS"/>
    <property type="gene ID" value="TraesPARA_EIv1.0_1254230"/>
</dbReference>